<dbReference type="Pfam" id="PF01695">
    <property type="entry name" value="IstB_IS21"/>
    <property type="match status" value="1"/>
</dbReference>
<dbReference type="OrthoDB" id="8150723at2"/>
<evidence type="ECO:0000313" key="5">
    <source>
        <dbReference type="EMBL" id="SIT13711.1"/>
    </source>
</evidence>
<dbReference type="InterPro" id="IPR028350">
    <property type="entry name" value="DNAC/IstB-like"/>
</dbReference>
<comment type="similarity">
    <text evidence="1">Belongs to the IS21/IS1162 putative ATP-binding protein family.</text>
</comment>
<dbReference type="Gene3D" id="3.40.50.300">
    <property type="entry name" value="P-loop containing nucleotide triphosphate hydrolases"/>
    <property type="match status" value="1"/>
</dbReference>
<dbReference type="InterPro" id="IPR047661">
    <property type="entry name" value="IstB"/>
</dbReference>
<dbReference type="PANTHER" id="PTHR30050">
    <property type="entry name" value="CHROMOSOMAL REPLICATION INITIATOR PROTEIN DNAA"/>
    <property type="match status" value="1"/>
</dbReference>
<evidence type="ECO:0000256" key="1">
    <source>
        <dbReference type="ARBA" id="ARBA00008059"/>
    </source>
</evidence>
<dbReference type="InterPro" id="IPR027417">
    <property type="entry name" value="P-loop_NTPase"/>
</dbReference>
<reference evidence="6" key="1">
    <citation type="submission" date="2017-01" db="EMBL/GenBank/DDBJ databases">
        <authorList>
            <person name="Varghese N."/>
            <person name="Submissions S."/>
        </authorList>
    </citation>
    <scope>NUCLEOTIDE SEQUENCE [LARGE SCALE GENOMIC DNA]</scope>
    <source>
        <strain evidence="6">DSM 24913</strain>
    </source>
</reference>
<dbReference type="AlphaFoldDB" id="A0A1N7PSX6"/>
<evidence type="ECO:0000256" key="3">
    <source>
        <dbReference type="ARBA" id="ARBA00022840"/>
    </source>
</evidence>
<gene>
    <name evidence="5" type="ORF">SAMN05421686_11149</name>
</gene>
<dbReference type="CDD" id="cd00009">
    <property type="entry name" value="AAA"/>
    <property type="match status" value="1"/>
</dbReference>
<keyword evidence="2" id="KW-0547">Nucleotide-binding</keyword>
<evidence type="ECO:0000313" key="6">
    <source>
        <dbReference type="Proteomes" id="UP000185639"/>
    </source>
</evidence>
<dbReference type="SUPFAM" id="SSF52540">
    <property type="entry name" value="P-loop containing nucleoside triphosphate hydrolases"/>
    <property type="match status" value="1"/>
</dbReference>
<organism evidence="5 6">
    <name type="scientific">Thalassolituus maritimus</name>
    <dbReference type="NCBI Taxonomy" id="484498"/>
    <lineage>
        <taxon>Bacteria</taxon>
        <taxon>Pseudomonadati</taxon>
        <taxon>Pseudomonadota</taxon>
        <taxon>Gammaproteobacteria</taxon>
        <taxon>Oceanospirillales</taxon>
        <taxon>Oceanospirillaceae</taxon>
        <taxon>Thalassolituus</taxon>
    </lineage>
</organism>
<proteinExistence type="inferred from homology"/>
<dbReference type="PANTHER" id="PTHR30050:SF4">
    <property type="entry name" value="ATP-BINDING PROTEIN RV3427C IN INSERTION SEQUENCE-RELATED"/>
    <property type="match status" value="1"/>
</dbReference>
<dbReference type="STRING" id="484498.SAMN05421686_11149"/>
<evidence type="ECO:0000259" key="4">
    <source>
        <dbReference type="SMART" id="SM00382"/>
    </source>
</evidence>
<sequence>MSDAVLLLLKELRLPGFARHYKTLWQTAADSGWSHADYLLALCEYEMADRLQRRIQKWRRESQLTTTKTFATLDRKPFSGQNQRSIAKLEQDVEWARRSDNVLLIGPSGTGKTHLASALGHALIEQGIRCKCFPAIALVQHLQQAKRDLDLMTAMTRLDKYAVIIIDDIGYVKKTDAETNVLFEFIAHRYESGTLIVTANQPFSAWDSIFTDGMMTVAAIDRLIHHATIIELEGESYRKQQYVEKTKSEVKRETT</sequence>
<dbReference type="RefSeq" id="WP_076517572.1">
    <property type="nucleotide sequence ID" value="NZ_FTOH01000011.1"/>
</dbReference>
<name>A0A1N7PSX6_9GAMM</name>
<keyword evidence="6" id="KW-1185">Reference proteome</keyword>
<feature type="domain" description="AAA+ ATPase" evidence="4">
    <location>
        <begin position="98"/>
        <end position="231"/>
    </location>
</feature>
<dbReference type="NCBIfam" id="NF038214">
    <property type="entry name" value="IS21_help_AAA"/>
    <property type="match status" value="1"/>
</dbReference>
<dbReference type="SMART" id="SM00382">
    <property type="entry name" value="AAA"/>
    <property type="match status" value="1"/>
</dbReference>
<dbReference type="GO" id="GO:0006260">
    <property type="term" value="P:DNA replication"/>
    <property type="evidence" value="ECO:0007669"/>
    <property type="project" value="TreeGrafter"/>
</dbReference>
<dbReference type="Proteomes" id="UP000185639">
    <property type="component" value="Unassembled WGS sequence"/>
</dbReference>
<evidence type="ECO:0000256" key="2">
    <source>
        <dbReference type="ARBA" id="ARBA00022741"/>
    </source>
</evidence>
<dbReference type="GO" id="GO:0005524">
    <property type="term" value="F:ATP binding"/>
    <property type="evidence" value="ECO:0007669"/>
    <property type="project" value="UniProtKB-KW"/>
</dbReference>
<keyword evidence="3" id="KW-0067">ATP-binding</keyword>
<protein>
    <submittedName>
        <fullName evidence="5">DNA replication protein DnaC</fullName>
    </submittedName>
</protein>
<dbReference type="InterPro" id="IPR003593">
    <property type="entry name" value="AAA+_ATPase"/>
</dbReference>
<dbReference type="InterPro" id="IPR002611">
    <property type="entry name" value="IstB_ATP-bd"/>
</dbReference>
<dbReference type="PIRSF" id="PIRSF003073">
    <property type="entry name" value="DNAC_TnpB_IstB"/>
    <property type="match status" value="1"/>
</dbReference>
<accession>A0A1N7PSX6</accession>
<dbReference type="EMBL" id="FTOH01000011">
    <property type="protein sequence ID" value="SIT13711.1"/>
    <property type="molecule type" value="Genomic_DNA"/>
</dbReference>